<reference evidence="3" key="1">
    <citation type="submission" date="2015-02" db="EMBL/GenBank/DDBJ databases">
        <title>Genome sequencing for Strongylocentrotus purpuratus.</title>
        <authorList>
            <person name="Murali S."/>
            <person name="Liu Y."/>
            <person name="Vee V."/>
            <person name="English A."/>
            <person name="Wang M."/>
            <person name="Skinner E."/>
            <person name="Han Y."/>
            <person name="Muzny D.M."/>
            <person name="Worley K.C."/>
            <person name="Gibbs R.A."/>
        </authorList>
    </citation>
    <scope>NUCLEOTIDE SEQUENCE</scope>
</reference>
<reference evidence="2" key="2">
    <citation type="submission" date="2021-01" db="UniProtKB">
        <authorList>
            <consortium name="EnsemblMetazoa"/>
        </authorList>
    </citation>
    <scope>IDENTIFICATION</scope>
</reference>
<evidence type="ECO:0000313" key="3">
    <source>
        <dbReference type="Proteomes" id="UP000007110"/>
    </source>
</evidence>
<feature type="region of interest" description="Disordered" evidence="1">
    <location>
        <begin position="1"/>
        <end position="31"/>
    </location>
</feature>
<evidence type="ECO:0000256" key="1">
    <source>
        <dbReference type="SAM" id="MobiDB-lite"/>
    </source>
</evidence>
<dbReference type="OMA" id="SEMHDPP"/>
<dbReference type="PANTHER" id="PTHR38564:SF2">
    <property type="entry name" value="WU:FC46H12 PRECURSOR"/>
    <property type="match status" value="1"/>
</dbReference>
<dbReference type="GeneID" id="100891226"/>
<proteinExistence type="predicted"/>
<dbReference type="AlphaFoldDB" id="A0A7M7ND60"/>
<dbReference type="KEGG" id="spu:100891226"/>
<protein>
    <submittedName>
        <fullName evidence="2">Uncharacterized protein</fullName>
    </submittedName>
</protein>
<sequence>MHPKKIYKRASTLPKESPRKGASAADDDADIGEISQMLDDEFMQRMELDDSEMHDPPKIKKTARPLEGMDLDGMHPIRPGVAGVQAKDAKPVDDPAIRDSDLFSVLGQDILQQFDFDDSAMHPRGVAKQPSRSSTKSRALEMDERVMHPHAANREQQKDTPAIEPSKEEDPDISTELGEDFMQQFELDDSLMHPVDGRVEWKKSSYYNGRDKTAGLRMHPKAAPHQQQGAEDVVKEDDVDDEIDADEELGHDFMQRKELDGSGMHDPNWQHREDPEKFQRIRRSNSRRLDRGIGFPLHASCGLNWVFGMNCSSVSKALEQQIAKWSTKDNCADGGEKCLYKLVSSNATTLLATHETPENHYFDDLSFQFTKGSETCKVYGFSTSETWYAVLDKGTNYCNLHNLITGSGLNNTPGYKETTTDNICTQFSSADCDVY</sequence>
<feature type="compositionally biased region" description="Basic and acidic residues" evidence="1">
    <location>
        <begin position="48"/>
        <end position="58"/>
    </location>
</feature>
<feature type="compositionally biased region" description="Basic and acidic residues" evidence="1">
    <location>
        <begin position="148"/>
        <end position="158"/>
    </location>
</feature>
<keyword evidence="3" id="KW-1185">Reference proteome</keyword>
<name>A0A7M7ND60_STRPU</name>
<feature type="region of interest" description="Disordered" evidence="1">
    <location>
        <begin position="48"/>
        <end position="71"/>
    </location>
</feature>
<dbReference type="Proteomes" id="UP000007110">
    <property type="component" value="Unassembled WGS sequence"/>
</dbReference>
<feature type="region of interest" description="Disordered" evidence="1">
    <location>
        <begin position="148"/>
        <end position="172"/>
    </location>
</feature>
<dbReference type="InParanoid" id="A0A7M7ND60"/>
<evidence type="ECO:0000313" key="2">
    <source>
        <dbReference type="EnsemblMetazoa" id="XP_030834870"/>
    </source>
</evidence>
<dbReference type="PANTHER" id="PTHR38564">
    <property type="entry name" value="SI:CH73-250A16.5-RELATED"/>
    <property type="match status" value="1"/>
</dbReference>
<dbReference type="EnsemblMetazoa" id="XM_030979010">
    <property type="protein sequence ID" value="XP_030834870"/>
    <property type="gene ID" value="LOC100891226"/>
</dbReference>
<dbReference type="OrthoDB" id="5946254at2759"/>
<organism evidence="2 3">
    <name type="scientific">Strongylocentrotus purpuratus</name>
    <name type="common">Purple sea urchin</name>
    <dbReference type="NCBI Taxonomy" id="7668"/>
    <lineage>
        <taxon>Eukaryota</taxon>
        <taxon>Metazoa</taxon>
        <taxon>Echinodermata</taxon>
        <taxon>Eleutherozoa</taxon>
        <taxon>Echinozoa</taxon>
        <taxon>Echinoidea</taxon>
        <taxon>Euechinoidea</taxon>
        <taxon>Echinacea</taxon>
        <taxon>Camarodonta</taxon>
        <taxon>Echinidea</taxon>
        <taxon>Strongylocentrotidae</taxon>
        <taxon>Strongylocentrotus</taxon>
    </lineage>
</organism>
<dbReference type="RefSeq" id="XP_030834870.1">
    <property type="nucleotide sequence ID" value="XM_030979010.1"/>
</dbReference>
<accession>A0A7M7ND60</accession>